<keyword evidence="1" id="KW-0472">Membrane</keyword>
<organism evidence="3 4">
    <name type="scientific">Dietzia timorensis</name>
    <dbReference type="NCBI Taxonomy" id="499555"/>
    <lineage>
        <taxon>Bacteria</taxon>
        <taxon>Bacillati</taxon>
        <taxon>Actinomycetota</taxon>
        <taxon>Actinomycetes</taxon>
        <taxon>Mycobacteriales</taxon>
        <taxon>Dietziaceae</taxon>
        <taxon>Dietzia</taxon>
    </lineage>
</organism>
<dbReference type="KEGG" id="dtm:BJL86_1949"/>
<evidence type="ECO:0000313" key="4">
    <source>
        <dbReference type="Proteomes" id="UP000186104"/>
    </source>
</evidence>
<dbReference type="STRING" id="499555.BJL86_1949"/>
<evidence type="ECO:0000259" key="2">
    <source>
        <dbReference type="Pfam" id="PF10756"/>
    </source>
</evidence>
<evidence type="ECO:0000313" key="3">
    <source>
        <dbReference type="EMBL" id="ANI92717.1"/>
    </source>
</evidence>
<dbReference type="Proteomes" id="UP000186104">
    <property type="component" value="Chromosome"/>
</dbReference>
<dbReference type="InterPro" id="IPR019692">
    <property type="entry name" value="CFP-6_PH"/>
</dbReference>
<dbReference type="Pfam" id="PF10756">
    <property type="entry name" value="bPH_6"/>
    <property type="match status" value="1"/>
</dbReference>
<dbReference type="AlphaFoldDB" id="A0A173LN74"/>
<keyword evidence="1" id="KW-0812">Transmembrane</keyword>
<name>A0A173LN74_9ACTN</name>
<protein>
    <submittedName>
        <fullName evidence="3">Low molecular weight protein antigen 6</fullName>
    </submittedName>
</protein>
<accession>A0A173LN74</accession>
<dbReference type="EMBL" id="CP015961">
    <property type="protein sequence ID" value="ANI92717.1"/>
    <property type="molecule type" value="Genomic_DNA"/>
</dbReference>
<proteinExistence type="predicted"/>
<feature type="transmembrane region" description="Helical" evidence="1">
    <location>
        <begin position="29"/>
        <end position="47"/>
    </location>
</feature>
<keyword evidence="4" id="KW-1185">Reference proteome</keyword>
<sequence>MSEKPPSRFRPPEVEAEPKDRRLFRVTPLAYIALGIFAIALIAPIYYAPRWGWVFLILPIGYAWWVARSWTKVDDDGVQISTWRSRTHVPWERIKGLNFPKRGSAQLVTTSDEFIRMSAVGFNDLPRLAEVSRGRIPDPFYAPVDREDSADSEN</sequence>
<gene>
    <name evidence="3" type="ORF">BJL86_1949</name>
</gene>
<dbReference type="RefSeq" id="WP_197487525.1">
    <property type="nucleotide sequence ID" value="NZ_CP015961.1"/>
</dbReference>
<feature type="domain" description="Low molecular weight protein antigen 6 PH" evidence="2">
    <location>
        <begin position="69"/>
        <end position="138"/>
    </location>
</feature>
<reference evidence="3 4" key="1">
    <citation type="submission" date="2016-06" db="EMBL/GenBank/DDBJ databases">
        <title>Complete genome sequence of a saline-alkali tolerant type strain Dietzia timorensis ID05-A0528T.</title>
        <authorList>
            <person name="Wu X."/>
        </authorList>
    </citation>
    <scope>NUCLEOTIDE SEQUENCE [LARGE SCALE GENOMIC DNA]</scope>
    <source>
        <strain evidence="3 4">ID05-A0528</strain>
    </source>
</reference>
<keyword evidence="1" id="KW-1133">Transmembrane helix</keyword>
<evidence type="ECO:0000256" key="1">
    <source>
        <dbReference type="SAM" id="Phobius"/>
    </source>
</evidence>